<dbReference type="EMBL" id="QWKZ01000135">
    <property type="protein sequence ID" value="RIH81832.1"/>
    <property type="molecule type" value="Genomic_DNA"/>
</dbReference>
<keyword evidence="3" id="KW-1185">Reference proteome</keyword>
<protein>
    <submittedName>
        <fullName evidence="2">Uncharacterized protein</fullName>
    </submittedName>
</protein>
<reference evidence="2 3" key="1">
    <citation type="submission" date="2018-08" db="EMBL/GenBank/DDBJ databases">
        <title>Meiothermus luteus KCTC 52599 genome sequencing project.</title>
        <authorList>
            <person name="Da Costa M.S."/>
            <person name="Albuquerque L."/>
            <person name="Raposo P."/>
            <person name="Froufe H.J.C."/>
            <person name="Barroso C.S."/>
            <person name="Egas C."/>
        </authorList>
    </citation>
    <scope>NUCLEOTIDE SEQUENCE [LARGE SCALE GENOMIC DNA]</scope>
    <source>
        <strain evidence="2 3">KCTC 52599</strain>
    </source>
</reference>
<evidence type="ECO:0000313" key="2">
    <source>
        <dbReference type="EMBL" id="RIH81832.1"/>
    </source>
</evidence>
<dbReference type="Proteomes" id="UP000265800">
    <property type="component" value="Unassembled WGS sequence"/>
</dbReference>
<dbReference type="AlphaFoldDB" id="A0A399EHP2"/>
<gene>
    <name evidence="2" type="ORF">Mlute_02678</name>
</gene>
<feature type="chain" id="PRO_5017185301" evidence="1">
    <location>
        <begin position="20"/>
        <end position="132"/>
    </location>
</feature>
<keyword evidence="1" id="KW-0732">Signal</keyword>
<evidence type="ECO:0000256" key="1">
    <source>
        <dbReference type="SAM" id="SignalP"/>
    </source>
</evidence>
<dbReference type="RefSeq" id="WP_119361171.1">
    <property type="nucleotide sequence ID" value="NZ_QWKZ01000135.1"/>
</dbReference>
<name>A0A399EHP2_9DEIN</name>
<proteinExistence type="predicted"/>
<sequence length="132" mass="15382">MNKFIFLLALSLITHMALAHTSRMTGAYIPYGNYVFDSYPEHPILESELESAVNSIGESCIETEHYRYEEGLNYNVIELLERSFTSEGWRVEKLGQMKPSSHWLIWKNNKAILVFFTFVHRDLAYVSLCRIV</sequence>
<organism evidence="2 3">
    <name type="scientific">Meiothermus luteus</name>
    <dbReference type="NCBI Taxonomy" id="2026184"/>
    <lineage>
        <taxon>Bacteria</taxon>
        <taxon>Thermotogati</taxon>
        <taxon>Deinococcota</taxon>
        <taxon>Deinococci</taxon>
        <taxon>Thermales</taxon>
        <taxon>Thermaceae</taxon>
        <taxon>Meiothermus</taxon>
    </lineage>
</organism>
<accession>A0A399EHP2</accession>
<comment type="caution">
    <text evidence="2">The sequence shown here is derived from an EMBL/GenBank/DDBJ whole genome shotgun (WGS) entry which is preliminary data.</text>
</comment>
<evidence type="ECO:0000313" key="3">
    <source>
        <dbReference type="Proteomes" id="UP000265800"/>
    </source>
</evidence>
<feature type="signal peptide" evidence="1">
    <location>
        <begin position="1"/>
        <end position="19"/>
    </location>
</feature>